<organism evidence="11 12">
    <name type="scientific">Hypsibius exemplaris</name>
    <name type="common">Freshwater tardigrade</name>
    <dbReference type="NCBI Taxonomy" id="2072580"/>
    <lineage>
        <taxon>Eukaryota</taxon>
        <taxon>Metazoa</taxon>
        <taxon>Ecdysozoa</taxon>
        <taxon>Tardigrada</taxon>
        <taxon>Eutardigrada</taxon>
        <taxon>Parachela</taxon>
        <taxon>Hypsibioidea</taxon>
        <taxon>Hypsibiidae</taxon>
        <taxon>Hypsibius</taxon>
    </lineage>
</organism>
<name>A0A1W0WU03_HYPEX</name>
<accession>A0A1W0WU03</accession>
<evidence type="ECO:0000256" key="4">
    <source>
        <dbReference type="ARBA" id="ARBA00022692"/>
    </source>
</evidence>
<sequence length="183" mass="21717">MFVIFYSMLHAWMNAWAEMLRFADRLFYRDWWNSTTFATYYRTWNIVVHDWLYTYVYTDICKLSGMKCRSGAMFATFLLSAVIHEYILICVLRMFYPVMFVLFAGFGVWMVFVTHKRSSRSWNIVLWLSIFLGQGVLMCLYSSEYYARLNCPAPTTNGILDYIIPRSWSCYVAHPSHNSTSLH</sequence>
<dbReference type="GO" id="GO:0005789">
    <property type="term" value="C:endoplasmic reticulum membrane"/>
    <property type="evidence" value="ECO:0007669"/>
    <property type="project" value="UniProtKB-SubCell"/>
</dbReference>
<evidence type="ECO:0000256" key="5">
    <source>
        <dbReference type="ARBA" id="ARBA00022824"/>
    </source>
</evidence>
<dbReference type="Proteomes" id="UP000192578">
    <property type="component" value="Unassembled WGS sequence"/>
</dbReference>
<dbReference type="Pfam" id="PF03062">
    <property type="entry name" value="MBOAT"/>
    <property type="match status" value="1"/>
</dbReference>
<feature type="transmembrane region" description="Helical" evidence="9">
    <location>
        <begin position="95"/>
        <end position="112"/>
    </location>
</feature>
<dbReference type="PANTHER" id="PTHR10408:SF8">
    <property type="entry name" value="O-ACYLTRANSFERASE"/>
    <property type="match status" value="1"/>
</dbReference>
<evidence type="ECO:0000256" key="8">
    <source>
        <dbReference type="ARBA" id="ARBA00023315"/>
    </source>
</evidence>
<comment type="similarity">
    <text evidence="2">Belongs to the membrane-bound acyltransferase family. Sterol o-acyltransferase subfamily.</text>
</comment>
<evidence type="ECO:0000313" key="12">
    <source>
        <dbReference type="Proteomes" id="UP000192578"/>
    </source>
</evidence>
<dbReference type="PANTHER" id="PTHR10408">
    <property type="entry name" value="STEROL O-ACYLTRANSFERASE"/>
    <property type="match status" value="1"/>
</dbReference>
<dbReference type="GO" id="GO:0008203">
    <property type="term" value="P:cholesterol metabolic process"/>
    <property type="evidence" value="ECO:0007669"/>
    <property type="project" value="TreeGrafter"/>
</dbReference>
<evidence type="ECO:0000256" key="1">
    <source>
        <dbReference type="ARBA" id="ARBA00004477"/>
    </source>
</evidence>
<dbReference type="EMBL" id="MTYJ01000047">
    <property type="protein sequence ID" value="OQV18684.1"/>
    <property type="molecule type" value="Genomic_DNA"/>
</dbReference>
<keyword evidence="8" id="KW-0012">Acyltransferase</keyword>
<dbReference type="AlphaFoldDB" id="A0A1W0WU03"/>
<dbReference type="InterPro" id="IPR004299">
    <property type="entry name" value="MBOAT_fam"/>
</dbReference>
<dbReference type="GO" id="GO:0008374">
    <property type="term" value="F:O-acyltransferase activity"/>
    <property type="evidence" value="ECO:0007669"/>
    <property type="project" value="InterPro"/>
</dbReference>
<feature type="signal peptide" evidence="10">
    <location>
        <begin position="1"/>
        <end position="17"/>
    </location>
</feature>
<evidence type="ECO:0000256" key="6">
    <source>
        <dbReference type="ARBA" id="ARBA00022989"/>
    </source>
</evidence>
<feature type="transmembrane region" description="Helical" evidence="9">
    <location>
        <begin position="72"/>
        <end position="89"/>
    </location>
</feature>
<keyword evidence="4 9" id="KW-0812">Transmembrane</keyword>
<keyword evidence="12" id="KW-1185">Reference proteome</keyword>
<gene>
    <name evidence="11" type="ORF">BV898_07313</name>
</gene>
<keyword evidence="3" id="KW-0808">Transferase</keyword>
<reference evidence="12" key="1">
    <citation type="submission" date="2017-01" db="EMBL/GenBank/DDBJ databases">
        <title>Comparative genomics of anhydrobiosis in the tardigrade Hypsibius dujardini.</title>
        <authorList>
            <person name="Yoshida Y."/>
            <person name="Koutsovoulos G."/>
            <person name="Laetsch D."/>
            <person name="Stevens L."/>
            <person name="Kumar S."/>
            <person name="Horikawa D."/>
            <person name="Ishino K."/>
            <person name="Komine S."/>
            <person name="Tomita M."/>
            <person name="Blaxter M."/>
            <person name="Arakawa K."/>
        </authorList>
    </citation>
    <scope>NUCLEOTIDE SEQUENCE [LARGE SCALE GENOMIC DNA]</scope>
    <source>
        <strain evidence="12">Z151</strain>
    </source>
</reference>
<keyword evidence="6 9" id="KW-1133">Transmembrane helix</keyword>
<evidence type="ECO:0000256" key="3">
    <source>
        <dbReference type="ARBA" id="ARBA00022679"/>
    </source>
</evidence>
<dbReference type="OrthoDB" id="10039049at2759"/>
<feature type="chain" id="PRO_5010715224" evidence="10">
    <location>
        <begin position="18"/>
        <end position="183"/>
    </location>
</feature>
<feature type="transmembrane region" description="Helical" evidence="9">
    <location>
        <begin position="124"/>
        <end position="143"/>
    </location>
</feature>
<evidence type="ECO:0000256" key="10">
    <source>
        <dbReference type="SAM" id="SignalP"/>
    </source>
</evidence>
<comment type="subcellular location">
    <subcellularLocation>
        <location evidence="1">Endoplasmic reticulum membrane</location>
        <topology evidence="1">Multi-pass membrane protein</topology>
    </subcellularLocation>
</comment>
<keyword evidence="10" id="KW-0732">Signal</keyword>
<keyword evidence="7 9" id="KW-0472">Membrane</keyword>
<evidence type="ECO:0000256" key="7">
    <source>
        <dbReference type="ARBA" id="ARBA00023136"/>
    </source>
</evidence>
<evidence type="ECO:0000313" key="11">
    <source>
        <dbReference type="EMBL" id="OQV18684.1"/>
    </source>
</evidence>
<dbReference type="InterPro" id="IPR014371">
    <property type="entry name" value="Oat_ACAT_DAG_ARE"/>
</dbReference>
<comment type="caution">
    <text evidence="11">The sequence shown here is derived from an EMBL/GenBank/DDBJ whole genome shotgun (WGS) entry which is preliminary data.</text>
</comment>
<keyword evidence="5" id="KW-0256">Endoplasmic reticulum</keyword>
<evidence type="ECO:0000256" key="2">
    <source>
        <dbReference type="ARBA" id="ARBA00009010"/>
    </source>
</evidence>
<evidence type="ECO:0000256" key="9">
    <source>
        <dbReference type="SAM" id="Phobius"/>
    </source>
</evidence>
<proteinExistence type="inferred from homology"/>
<protein>
    <submittedName>
        <fullName evidence="11">Sterol O-acyltransferase 2</fullName>
    </submittedName>
</protein>